<proteinExistence type="predicted"/>
<feature type="compositionally biased region" description="Basic residues" evidence="1">
    <location>
        <begin position="48"/>
        <end position="57"/>
    </location>
</feature>
<accession>A0A0C9V2N0</accession>
<dbReference type="EMBL" id="KN837184">
    <property type="protein sequence ID" value="KIJ35892.1"/>
    <property type="molecule type" value="Genomic_DNA"/>
</dbReference>
<protein>
    <submittedName>
        <fullName evidence="2">Uncharacterized protein</fullName>
    </submittedName>
</protein>
<dbReference type="Proteomes" id="UP000054279">
    <property type="component" value="Unassembled WGS sequence"/>
</dbReference>
<sequence>MAVEIHRTLIHTPPFLPAARPPRPITTTATLRSQPRGNEEAEEQTMNRRNRPRAKNRRREDIPVVKDATGEKVMGSFELFLKNLTDDEDPELMYIEQIHTKKECDFTTLYVDYTDPPAG</sequence>
<evidence type="ECO:0000256" key="1">
    <source>
        <dbReference type="SAM" id="MobiDB-lite"/>
    </source>
</evidence>
<feature type="compositionally biased region" description="Basic and acidic residues" evidence="1">
    <location>
        <begin position="58"/>
        <end position="67"/>
    </location>
</feature>
<feature type="region of interest" description="Disordered" evidence="1">
    <location>
        <begin position="13"/>
        <end position="67"/>
    </location>
</feature>
<name>A0A0C9V2N0_SPHS4</name>
<organism evidence="2 3">
    <name type="scientific">Sphaerobolus stellatus (strain SS14)</name>
    <dbReference type="NCBI Taxonomy" id="990650"/>
    <lineage>
        <taxon>Eukaryota</taxon>
        <taxon>Fungi</taxon>
        <taxon>Dikarya</taxon>
        <taxon>Basidiomycota</taxon>
        <taxon>Agaricomycotina</taxon>
        <taxon>Agaricomycetes</taxon>
        <taxon>Phallomycetidae</taxon>
        <taxon>Geastrales</taxon>
        <taxon>Sphaerobolaceae</taxon>
        <taxon>Sphaerobolus</taxon>
    </lineage>
</organism>
<evidence type="ECO:0000313" key="2">
    <source>
        <dbReference type="EMBL" id="KIJ35892.1"/>
    </source>
</evidence>
<gene>
    <name evidence="2" type="ORF">M422DRAFT_261848</name>
</gene>
<keyword evidence="3" id="KW-1185">Reference proteome</keyword>
<feature type="compositionally biased region" description="Pro residues" evidence="1">
    <location>
        <begin position="14"/>
        <end position="24"/>
    </location>
</feature>
<dbReference type="AlphaFoldDB" id="A0A0C9V2N0"/>
<reference evidence="2 3" key="1">
    <citation type="submission" date="2014-06" db="EMBL/GenBank/DDBJ databases">
        <title>Evolutionary Origins and Diversification of the Mycorrhizal Mutualists.</title>
        <authorList>
            <consortium name="DOE Joint Genome Institute"/>
            <consortium name="Mycorrhizal Genomics Consortium"/>
            <person name="Kohler A."/>
            <person name="Kuo A."/>
            <person name="Nagy L.G."/>
            <person name="Floudas D."/>
            <person name="Copeland A."/>
            <person name="Barry K.W."/>
            <person name="Cichocki N."/>
            <person name="Veneault-Fourrey C."/>
            <person name="LaButti K."/>
            <person name="Lindquist E.A."/>
            <person name="Lipzen A."/>
            <person name="Lundell T."/>
            <person name="Morin E."/>
            <person name="Murat C."/>
            <person name="Riley R."/>
            <person name="Ohm R."/>
            <person name="Sun H."/>
            <person name="Tunlid A."/>
            <person name="Henrissat B."/>
            <person name="Grigoriev I.V."/>
            <person name="Hibbett D.S."/>
            <person name="Martin F."/>
        </authorList>
    </citation>
    <scope>NUCLEOTIDE SEQUENCE [LARGE SCALE GENOMIC DNA]</scope>
    <source>
        <strain evidence="2 3">SS14</strain>
    </source>
</reference>
<dbReference type="Gene3D" id="3.30.1640.10">
    <property type="entry name" value="mini-chromosome maintenance (MCM) complex, chain A, domain 1"/>
    <property type="match status" value="1"/>
</dbReference>
<evidence type="ECO:0000313" key="3">
    <source>
        <dbReference type="Proteomes" id="UP000054279"/>
    </source>
</evidence>
<dbReference type="HOGENOM" id="CLU_2062932_0_0_1"/>